<gene>
    <name evidence="1" type="ORF">RN001_003789</name>
</gene>
<name>A0AAN7SRQ2_9COLE</name>
<accession>A0AAN7SRQ2</accession>
<organism evidence="1 2">
    <name type="scientific">Aquatica leii</name>
    <dbReference type="NCBI Taxonomy" id="1421715"/>
    <lineage>
        <taxon>Eukaryota</taxon>
        <taxon>Metazoa</taxon>
        <taxon>Ecdysozoa</taxon>
        <taxon>Arthropoda</taxon>
        <taxon>Hexapoda</taxon>
        <taxon>Insecta</taxon>
        <taxon>Pterygota</taxon>
        <taxon>Neoptera</taxon>
        <taxon>Endopterygota</taxon>
        <taxon>Coleoptera</taxon>
        <taxon>Polyphaga</taxon>
        <taxon>Elateriformia</taxon>
        <taxon>Elateroidea</taxon>
        <taxon>Lampyridae</taxon>
        <taxon>Luciolinae</taxon>
        <taxon>Aquatica</taxon>
    </lineage>
</organism>
<dbReference type="PANTHER" id="PTHR37162">
    <property type="entry name" value="HAT FAMILY DIMERISATION DOMAINCONTAINING PROTEIN-RELATED"/>
    <property type="match status" value="1"/>
</dbReference>
<sequence length="177" mass="20215">MKRKKATQISTTVLFTYSQNNLILDLKHHYFSIIIDETTDVSTEKCLVVVSRYVKNNQICDRFLDLVQICDSTASGIFNVLQTMFQKFDIPMSNIVGLGADNCAVMMGQLNEVQALLKKNNPFIAILGCPCHSMHLCDSAAAEKFPRSVEQLSRDIYNYFQNSSKRLHELKECQIFY</sequence>
<proteinExistence type="predicted"/>
<comment type="caution">
    <text evidence="1">The sequence shown here is derived from an EMBL/GenBank/DDBJ whole genome shotgun (WGS) entry which is preliminary data.</text>
</comment>
<dbReference type="Proteomes" id="UP001353858">
    <property type="component" value="Unassembled WGS sequence"/>
</dbReference>
<dbReference type="AlphaFoldDB" id="A0AAN7SRQ2"/>
<keyword evidence="2" id="KW-1185">Reference proteome</keyword>
<evidence type="ECO:0000313" key="2">
    <source>
        <dbReference type="Proteomes" id="UP001353858"/>
    </source>
</evidence>
<evidence type="ECO:0000313" key="1">
    <source>
        <dbReference type="EMBL" id="KAK4887518.1"/>
    </source>
</evidence>
<reference evidence="2" key="1">
    <citation type="submission" date="2023-01" db="EMBL/GenBank/DDBJ databases">
        <title>Key to firefly adult light organ development and bioluminescence: homeobox transcription factors regulate luciferase expression and transportation to peroxisome.</title>
        <authorList>
            <person name="Fu X."/>
        </authorList>
    </citation>
    <scope>NUCLEOTIDE SEQUENCE [LARGE SCALE GENOMIC DNA]</scope>
</reference>
<protein>
    <recommendedName>
        <fullName evidence="3">DUF4371 domain-containing protein</fullName>
    </recommendedName>
</protein>
<dbReference type="InterPro" id="IPR012337">
    <property type="entry name" value="RNaseH-like_sf"/>
</dbReference>
<dbReference type="EMBL" id="JARPUR010000001">
    <property type="protein sequence ID" value="KAK4887518.1"/>
    <property type="molecule type" value="Genomic_DNA"/>
</dbReference>
<evidence type="ECO:0008006" key="3">
    <source>
        <dbReference type="Google" id="ProtNLM"/>
    </source>
</evidence>
<dbReference type="PANTHER" id="PTHR37162:SF1">
    <property type="entry name" value="BED-TYPE DOMAIN-CONTAINING PROTEIN"/>
    <property type="match status" value="1"/>
</dbReference>
<dbReference type="SUPFAM" id="SSF53098">
    <property type="entry name" value="Ribonuclease H-like"/>
    <property type="match status" value="1"/>
</dbReference>